<dbReference type="Proteomes" id="UP000093267">
    <property type="component" value="Chromosome"/>
</dbReference>
<dbReference type="AlphaFoldDB" id="A0A1B2IZI6"/>
<proteinExistence type="predicted"/>
<reference evidence="1 2" key="1">
    <citation type="submission" date="2016-03" db="EMBL/GenBank/DDBJ databases">
        <title>Pediococcus and Lactobacillus from brewery environment - whole genome sequencing and assembly.</title>
        <authorList>
            <person name="Behr J."/>
            <person name="Geissler A.J."/>
            <person name="Vogel R.F."/>
        </authorList>
    </citation>
    <scope>NUCLEOTIDE SEQUENCE [LARGE SCALE GENOMIC DNA]</scope>
    <source>
        <strain evidence="1 2">TMW 1.1995</strain>
    </source>
</reference>
<protein>
    <submittedName>
        <fullName evidence="1">Uncharacterized protein</fullName>
    </submittedName>
</protein>
<evidence type="ECO:0000313" key="2">
    <source>
        <dbReference type="Proteomes" id="UP000093267"/>
    </source>
</evidence>
<evidence type="ECO:0000313" key="1">
    <source>
        <dbReference type="EMBL" id="ANZ67486.1"/>
    </source>
</evidence>
<name>A0A1B2IZI6_9LACO</name>
<dbReference type="EMBL" id="CP014924">
    <property type="protein sequence ID" value="ANZ67486.1"/>
    <property type="molecule type" value="Genomic_DNA"/>
</dbReference>
<sequence length="64" mass="7536">MSFQKFKDLLHLPWSYPAKRQPLTITDITACNAERFHYTIILLVVVTINKSSKVVSLKFHINRY</sequence>
<organism evidence="1 2">
    <name type="scientific">Secundilactobacillus paracollinoides</name>
    <dbReference type="NCBI Taxonomy" id="240427"/>
    <lineage>
        <taxon>Bacteria</taxon>
        <taxon>Bacillati</taxon>
        <taxon>Bacillota</taxon>
        <taxon>Bacilli</taxon>
        <taxon>Lactobacillales</taxon>
        <taxon>Lactobacillaceae</taxon>
        <taxon>Secundilactobacillus</taxon>
    </lineage>
</organism>
<accession>A0A1B2IZI6</accession>
<gene>
    <name evidence="1" type="ORF">AYR63_10250</name>
</gene>
<keyword evidence="2" id="KW-1185">Reference proteome</keyword>
<dbReference type="KEGG" id="lpd:AYR62_08125"/>